<dbReference type="InterPro" id="IPR003010">
    <property type="entry name" value="C-N_Hydrolase"/>
</dbReference>
<evidence type="ECO:0000259" key="10">
    <source>
        <dbReference type="PROSITE" id="PS50263"/>
    </source>
</evidence>
<feature type="compositionally biased region" description="Polar residues" evidence="9">
    <location>
        <begin position="38"/>
        <end position="65"/>
    </location>
</feature>
<evidence type="ECO:0000256" key="6">
    <source>
        <dbReference type="ARBA" id="ARBA00023136"/>
    </source>
</evidence>
<feature type="transmembrane region" description="Helical" evidence="8">
    <location>
        <begin position="222"/>
        <end position="238"/>
    </location>
</feature>
<feature type="transmembrane region" description="Helical" evidence="8">
    <location>
        <begin position="244"/>
        <end position="263"/>
    </location>
</feature>
<keyword evidence="5 8" id="KW-1133">Transmembrane helix</keyword>
<evidence type="ECO:0000256" key="8">
    <source>
        <dbReference type="HAMAP-Rule" id="MF_01148"/>
    </source>
</evidence>
<comment type="function">
    <text evidence="8">Catalyzes the phospholipid dependent N-acylation of the N-terminal cysteine of apolipoprotein, the last step in lipoprotein maturation.</text>
</comment>
<keyword evidence="12" id="KW-1185">Reference proteome</keyword>
<evidence type="ECO:0000256" key="1">
    <source>
        <dbReference type="ARBA" id="ARBA00004651"/>
    </source>
</evidence>
<feature type="compositionally biased region" description="Low complexity" evidence="9">
    <location>
        <begin position="15"/>
        <end position="35"/>
    </location>
</feature>
<dbReference type="AlphaFoldDB" id="A0A438M4K0"/>
<dbReference type="UniPathway" id="UPA00666"/>
<feature type="transmembrane region" description="Helical" evidence="8">
    <location>
        <begin position="395"/>
        <end position="413"/>
    </location>
</feature>
<proteinExistence type="inferred from homology"/>
<protein>
    <recommendedName>
        <fullName evidence="8">Apolipoprotein N-acyltransferase</fullName>
        <shortName evidence="8">ALP N-acyltransferase</shortName>
        <ecNumber evidence="8">2.3.1.269</ecNumber>
    </recommendedName>
</protein>
<dbReference type="InterPro" id="IPR045378">
    <property type="entry name" value="LNT_N"/>
</dbReference>
<dbReference type="EC" id="2.3.1.269" evidence="8"/>
<gene>
    <name evidence="8" type="primary">lnt</name>
    <name evidence="11" type="ORF">EDD27_3089</name>
</gene>
<dbReference type="Pfam" id="PF20154">
    <property type="entry name" value="LNT_N"/>
    <property type="match status" value="1"/>
</dbReference>
<name>A0A438M4K0_9ACTN</name>
<dbReference type="SUPFAM" id="SSF56317">
    <property type="entry name" value="Carbon-nitrogen hydrolase"/>
    <property type="match status" value="1"/>
</dbReference>
<comment type="pathway">
    <text evidence="8">Protein modification; lipoprotein biosynthesis (N-acyl transfer).</text>
</comment>
<dbReference type="NCBIfam" id="TIGR00546">
    <property type="entry name" value="lnt"/>
    <property type="match status" value="1"/>
</dbReference>
<comment type="catalytic activity">
    <reaction evidence="8">
        <text>N-terminal S-1,2-diacyl-sn-glyceryl-L-cysteinyl-[lipoprotein] + a glycerophospholipid = N-acyl-S-1,2-diacyl-sn-glyceryl-L-cysteinyl-[lipoprotein] + a 2-acyl-sn-glycero-3-phospholipid + H(+)</text>
        <dbReference type="Rhea" id="RHEA:48228"/>
        <dbReference type="Rhea" id="RHEA-COMP:14681"/>
        <dbReference type="Rhea" id="RHEA-COMP:14684"/>
        <dbReference type="ChEBI" id="CHEBI:15378"/>
        <dbReference type="ChEBI" id="CHEBI:136912"/>
        <dbReference type="ChEBI" id="CHEBI:140656"/>
        <dbReference type="ChEBI" id="CHEBI:140657"/>
        <dbReference type="ChEBI" id="CHEBI:140660"/>
        <dbReference type="EC" id="2.3.1.269"/>
    </reaction>
</comment>
<feature type="compositionally biased region" description="Low complexity" evidence="9">
    <location>
        <begin position="121"/>
        <end position="133"/>
    </location>
</feature>
<dbReference type="EMBL" id="SAUN01000001">
    <property type="protein sequence ID" value="RVX40672.1"/>
    <property type="molecule type" value="Genomic_DNA"/>
</dbReference>
<feature type="transmembrane region" description="Helical" evidence="8">
    <location>
        <begin position="270"/>
        <end position="288"/>
    </location>
</feature>
<evidence type="ECO:0000256" key="7">
    <source>
        <dbReference type="ARBA" id="ARBA00023315"/>
    </source>
</evidence>
<dbReference type="HAMAP" id="MF_01148">
    <property type="entry name" value="Lnt"/>
    <property type="match status" value="1"/>
</dbReference>
<dbReference type="PANTHER" id="PTHR38686:SF1">
    <property type="entry name" value="APOLIPOPROTEIN N-ACYLTRANSFERASE"/>
    <property type="match status" value="1"/>
</dbReference>
<keyword evidence="2 8" id="KW-1003">Cell membrane</keyword>
<feature type="compositionally biased region" description="Low complexity" evidence="9">
    <location>
        <begin position="140"/>
        <end position="165"/>
    </location>
</feature>
<keyword evidence="4 8" id="KW-0812">Transmembrane</keyword>
<dbReference type="Gene3D" id="3.60.110.10">
    <property type="entry name" value="Carbon-nitrogen hydrolase"/>
    <property type="match status" value="1"/>
</dbReference>
<dbReference type="InterPro" id="IPR036526">
    <property type="entry name" value="C-N_Hydrolase_sf"/>
</dbReference>
<dbReference type="CDD" id="cd07571">
    <property type="entry name" value="ALP_N-acyl_transferase"/>
    <property type="match status" value="1"/>
</dbReference>
<feature type="transmembrane region" description="Helical" evidence="8">
    <location>
        <begin position="294"/>
        <end position="317"/>
    </location>
</feature>
<sequence length="719" mass="73761">MVQDRASLPPTTGHGSPPAAQADPSSPDAPGSAAPLPQTLNTPGATTAPETPQTLNTPGNTTRPETPQAHEPSPDGDATKGRPAGDGAIGGLGTASTGAGPAKDAAADGAGAALRLAPMHVDAPEAGAAQEPPAGGGVTGAPEPAPVAAAPPAEAGATGDAPEAASVGLAPSAEGGTGDDPEVALEAAAPTVRGAQSEAGVVPPAGHAAPGESGRREPRKVLAARVVAAVVGGIVLFAAFPPLGWWLCAPLGIGLIVGSLYGARPRRAAWLGYLGAAVFLFPALAWVRTIGDDVWLMLVGTESLFYAAMAALAALVFRLPGWPVWFGGLWVAMEWARGLVPIGGFPWARVAFSQGESLFTPYAALGGAPLVSFAVTLCGALLAHAVLVRSRAWRRAVPVAMALAVPVLTLAIPRPGDEGRTVNVGIVQGNVPGRGMYALGDEPAVVLKNHANETKRLAEAVRAGKLPKPDIVVLPENSTDIDPYQDEFARQIIQDSVRDVGVPTLVGAVVAIGEDHRATRSLVWDPVTGPGAYYDKQNLVPFGEYTPFKDIVLALWERASLVGRQSVPGNKPGDLKLGPVTIGAVNCYEVAYDGTVRGTVRAGGTPLVVQTNNASYALSNLPPQQLAMSQLRAVEHNRAVVTAATTGISAFVTPDGRVAWQTRELVADMNVVKVPVRTQETLATKVGGLPEWALMVMGAAAAAVAAWRGRRRGDQVRND</sequence>
<reference evidence="11 12" key="1">
    <citation type="submission" date="2019-01" db="EMBL/GenBank/DDBJ databases">
        <title>Sequencing the genomes of 1000 actinobacteria strains.</title>
        <authorList>
            <person name="Klenk H.-P."/>
        </authorList>
    </citation>
    <scope>NUCLEOTIDE SEQUENCE [LARGE SCALE GENOMIC DNA]</scope>
    <source>
        <strain evidence="11 12">DSM 43925</strain>
    </source>
</reference>
<feature type="region of interest" description="Disordered" evidence="9">
    <location>
        <begin position="121"/>
        <end position="181"/>
    </location>
</feature>
<evidence type="ECO:0000256" key="5">
    <source>
        <dbReference type="ARBA" id="ARBA00022989"/>
    </source>
</evidence>
<organism evidence="11 12">
    <name type="scientific">Nonomuraea polychroma</name>
    <dbReference type="NCBI Taxonomy" id="46176"/>
    <lineage>
        <taxon>Bacteria</taxon>
        <taxon>Bacillati</taxon>
        <taxon>Actinomycetota</taxon>
        <taxon>Actinomycetes</taxon>
        <taxon>Streptosporangiales</taxon>
        <taxon>Streptosporangiaceae</taxon>
        <taxon>Nonomuraea</taxon>
    </lineage>
</organism>
<keyword evidence="6 8" id="KW-0472">Membrane</keyword>
<feature type="compositionally biased region" description="Low complexity" evidence="9">
    <location>
        <begin position="98"/>
        <end position="108"/>
    </location>
</feature>
<keyword evidence="7 8" id="KW-0012">Acyltransferase</keyword>
<dbReference type="PROSITE" id="PS50263">
    <property type="entry name" value="CN_HYDROLASE"/>
    <property type="match status" value="1"/>
</dbReference>
<dbReference type="GO" id="GO:0005886">
    <property type="term" value="C:plasma membrane"/>
    <property type="evidence" value="ECO:0007669"/>
    <property type="project" value="UniProtKB-SubCell"/>
</dbReference>
<dbReference type="Pfam" id="PF00795">
    <property type="entry name" value="CN_hydrolase"/>
    <property type="match status" value="1"/>
</dbReference>
<evidence type="ECO:0000256" key="4">
    <source>
        <dbReference type="ARBA" id="ARBA00022692"/>
    </source>
</evidence>
<evidence type="ECO:0000256" key="3">
    <source>
        <dbReference type="ARBA" id="ARBA00022679"/>
    </source>
</evidence>
<feature type="region of interest" description="Disordered" evidence="9">
    <location>
        <begin position="194"/>
        <end position="216"/>
    </location>
</feature>
<evidence type="ECO:0000256" key="2">
    <source>
        <dbReference type="ARBA" id="ARBA00022475"/>
    </source>
</evidence>
<comment type="subcellular location">
    <subcellularLocation>
        <location evidence="1 8">Cell membrane</location>
        <topology evidence="1 8">Multi-pass membrane protein</topology>
    </subcellularLocation>
</comment>
<feature type="transmembrane region" description="Helical" evidence="8">
    <location>
        <begin position="324"/>
        <end position="342"/>
    </location>
</feature>
<dbReference type="RefSeq" id="WP_241564051.1">
    <property type="nucleotide sequence ID" value="NZ_SAUN01000001.1"/>
</dbReference>
<feature type="domain" description="CN hydrolase" evidence="10">
    <location>
        <begin position="422"/>
        <end position="676"/>
    </location>
</feature>
<comment type="caution">
    <text evidence="11">The sequence shown here is derived from an EMBL/GenBank/DDBJ whole genome shotgun (WGS) entry which is preliminary data.</text>
</comment>
<feature type="region of interest" description="Disordered" evidence="9">
    <location>
        <begin position="1"/>
        <end position="108"/>
    </location>
</feature>
<dbReference type="GO" id="GO:0016410">
    <property type="term" value="F:N-acyltransferase activity"/>
    <property type="evidence" value="ECO:0007669"/>
    <property type="project" value="UniProtKB-UniRule"/>
</dbReference>
<keyword evidence="3 8" id="KW-0808">Transferase</keyword>
<dbReference type="GO" id="GO:0042158">
    <property type="term" value="P:lipoprotein biosynthetic process"/>
    <property type="evidence" value="ECO:0007669"/>
    <property type="project" value="UniProtKB-UniRule"/>
</dbReference>
<dbReference type="Proteomes" id="UP000284824">
    <property type="component" value="Unassembled WGS sequence"/>
</dbReference>
<accession>A0A438M4K0</accession>
<evidence type="ECO:0000313" key="12">
    <source>
        <dbReference type="Proteomes" id="UP000284824"/>
    </source>
</evidence>
<keyword evidence="11" id="KW-0449">Lipoprotein</keyword>
<feature type="compositionally biased region" description="Low complexity" evidence="9">
    <location>
        <begin position="199"/>
        <end position="211"/>
    </location>
</feature>
<evidence type="ECO:0000256" key="9">
    <source>
        <dbReference type="SAM" id="MobiDB-lite"/>
    </source>
</evidence>
<evidence type="ECO:0000313" key="11">
    <source>
        <dbReference type="EMBL" id="RVX40672.1"/>
    </source>
</evidence>
<dbReference type="PANTHER" id="PTHR38686">
    <property type="entry name" value="APOLIPOPROTEIN N-ACYLTRANSFERASE"/>
    <property type="match status" value="1"/>
</dbReference>
<dbReference type="InterPro" id="IPR004563">
    <property type="entry name" value="Apolipo_AcylTrfase"/>
</dbReference>
<comment type="similarity">
    <text evidence="8">Belongs to the CN hydrolase family. Apolipoprotein N-acyltransferase subfamily.</text>
</comment>
<feature type="transmembrane region" description="Helical" evidence="8">
    <location>
        <begin position="362"/>
        <end position="383"/>
    </location>
</feature>